<dbReference type="Proteomes" id="UP000315353">
    <property type="component" value="Unassembled WGS sequence"/>
</dbReference>
<dbReference type="GO" id="GO:0097063">
    <property type="term" value="F:cadmium ion sensor activity"/>
    <property type="evidence" value="ECO:0007669"/>
    <property type="project" value="TreeGrafter"/>
</dbReference>
<dbReference type="EMBL" id="BJNB01000005">
    <property type="protein sequence ID" value="GEB97004.1"/>
    <property type="molecule type" value="Genomic_DNA"/>
</dbReference>
<dbReference type="InterPro" id="IPR052543">
    <property type="entry name" value="HTH_Metal-responsive_Reg"/>
</dbReference>
<dbReference type="Pfam" id="PF12840">
    <property type="entry name" value="HTH_20"/>
    <property type="match status" value="1"/>
</dbReference>
<dbReference type="InterPro" id="IPR036390">
    <property type="entry name" value="WH_DNA-bd_sf"/>
</dbReference>
<dbReference type="GO" id="GO:0010288">
    <property type="term" value="P:response to lead ion"/>
    <property type="evidence" value="ECO:0007669"/>
    <property type="project" value="TreeGrafter"/>
</dbReference>
<dbReference type="GO" id="GO:0003677">
    <property type="term" value="F:DNA binding"/>
    <property type="evidence" value="ECO:0007669"/>
    <property type="project" value="TreeGrafter"/>
</dbReference>
<dbReference type="InterPro" id="IPR036388">
    <property type="entry name" value="WH-like_DNA-bd_sf"/>
</dbReference>
<dbReference type="Gene3D" id="1.10.10.10">
    <property type="entry name" value="Winged helix-like DNA-binding domain superfamily/Winged helix DNA-binding domain"/>
    <property type="match status" value="1"/>
</dbReference>
<accession>A0AB73B5F9</accession>
<feature type="domain" description="HTH arsR-type" evidence="1">
    <location>
        <begin position="7"/>
        <end position="100"/>
    </location>
</feature>
<dbReference type="InterPro" id="IPR001845">
    <property type="entry name" value="HTH_ArsR_DNA-bd_dom"/>
</dbReference>
<evidence type="ECO:0000313" key="2">
    <source>
        <dbReference type="EMBL" id="GEB97004.1"/>
    </source>
</evidence>
<reference evidence="2 3" key="1">
    <citation type="submission" date="2019-06" db="EMBL/GenBank/DDBJ databases">
        <title>Whole genome shotgun sequence of Corynebacterium flavescens NBRC 14136.</title>
        <authorList>
            <person name="Hosoyama A."/>
            <person name="Uohara A."/>
            <person name="Ohji S."/>
            <person name="Ichikawa N."/>
        </authorList>
    </citation>
    <scope>NUCLEOTIDE SEQUENCE [LARGE SCALE GENOMIC DNA]</scope>
    <source>
        <strain evidence="2 3">NBRC 14136</strain>
    </source>
</reference>
<evidence type="ECO:0000313" key="3">
    <source>
        <dbReference type="Proteomes" id="UP000315353"/>
    </source>
</evidence>
<evidence type="ECO:0000259" key="1">
    <source>
        <dbReference type="PROSITE" id="PS50987"/>
    </source>
</evidence>
<dbReference type="GO" id="GO:0003700">
    <property type="term" value="F:DNA-binding transcription factor activity"/>
    <property type="evidence" value="ECO:0007669"/>
    <property type="project" value="InterPro"/>
</dbReference>
<protein>
    <recommendedName>
        <fullName evidence="1">HTH arsR-type domain-containing protein</fullName>
    </recommendedName>
</protein>
<sequence length="122" mass="13206">MHDKQLLEPTPDISRLAAVFANSARSALCSALMSGTSWTVGKLAAYAHIARSTASEHVTVLVEAGIAREYRQGRHRYVTISGPAVGDLIERLGALSAAHFDTPHSLNASRHTQRFTASRTCY</sequence>
<dbReference type="RefSeq" id="WP_075730403.1">
    <property type="nucleotide sequence ID" value="NZ_BJNB01000005.1"/>
</dbReference>
<organism evidence="2 3">
    <name type="scientific">Corynebacterium flavescens</name>
    <dbReference type="NCBI Taxonomy" id="28028"/>
    <lineage>
        <taxon>Bacteria</taxon>
        <taxon>Bacillati</taxon>
        <taxon>Actinomycetota</taxon>
        <taxon>Actinomycetes</taxon>
        <taxon>Mycobacteriales</taxon>
        <taxon>Corynebacteriaceae</taxon>
        <taxon>Corynebacterium</taxon>
    </lineage>
</organism>
<dbReference type="AlphaFoldDB" id="A0AB73B5F9"/>
<proteinExistence type="predicted"/>
<dbReference type="PROSITE" id="PS50987">
    <property type="entry name" value="HTH_ARSR_2"/>
    <property type="match status" value="1"/>
</dbReference>
<dbReference type="SUPFAM" id="SSF46785">
    <property type="entry name" value="Winged helix' DNA-binding domain"/>
    <property type="match status" value="1"/>
</dbReference>
<dbReference type="PANTHER" id="PTHR39168:SF1">
    <property type="entry name" value="TRANSCRIPTIONAL REGULATORY PROTEIN"/>
    <property type="match status" value="1"/>
</dbReference>
<gene>
    <name evidence="2" type="ORF">CFL01nite_04990</name>
</gene>
<dbReference type="CDD" id="cd00090">
    <property type="entry name" value="HTH_ARSR"/>
    <property type="match status" value="1"/>
</dbReference>
<comment type="caution">
    <text evidence="2">The sequence shown here is derived from an EMBL/GenBank/DDBJ whole genome shotgun (WGS) entry which is preliminary data.</text>
</comment>
<dbReference type="InterPro" id="IPR011991">
    <property type="entry name" value="ArsR-like_HTH"/>
</dbReference>
<dbReference type="SMART" id="SM00418">
    <property type="entry name" value="HTH_ARSR"/>
    <property type="match status" value="1"/>
</dbReference>
<dbReference type="PANTHER" id="PTHR39168">
    <property type="entry name" value="TRANSCRIPTIONAL REGULATOR-RELATED"/>
    <property type="match status" value="1"/>
</dbReference>
<name>A0AB73B5F9_CORFL</name>
<dbReference type="GO" id="GO:0032791">
    <property type="term" value="F:lead ion binding"/>
    <property type="evidence" value="ECO:0007669"/>
    <property type="project" value="TreeGrafter"/>
</dbReference>
<dbReference type="GO" id="GO:0046686">
    <property type="term" value="P:response to cadmium ion"/>
    <property type="evidence" value="ECO:0007669"/>
    <property type="project" value="TreeGrafter"/>
</dbReference>
<dbReference type="GeneID" id="82881024"/>